<evidence type="ECO:0000256" key="16">
    <source>
        <dbReference type="PIRSR" id="PIRSR037090-50"/>
    </source>
</evidence>
<dbReference type="PANTHER" id="PTHR34836">
    <property type="entry name" value="OS06G0188250 PROTEIN"/>
    <property type="match status" value="1"/>
</dbReference>
<dbReference type="Gene3D" id="1.10.287.70">
    <property type="match status" value="1"/>
</dbReference>
<comment type="caution">
    <text evidence="20">The sequence shown here is derived from an EMBL/GenBank/DDBJ whole genome shotgun (WGS) entry which is preliminary data.</text>
</comment>
<dbReference type="EMBL" id="JBEAFC010000007">
    <property type="protein sequence ID" value="KAL1551842.1"/>
    <property type="molecule type" value="Genomic_DNA"/>
</dbReference>
<comment type="similarity">
    <text evidence="2 15">Belongs to the glutamate-gated ion channel (TC 1.A.10.1) family.</text>
</comment>
<feature type="chain" id="PRO_5044797687" description="Glutamate receptor" evidence="18">
    <location>
        <begin position="21"/>
        <end position="914"/>
    </location>
</feature>
<feature type="transmembrane region" description="Helical" evidence="17">
    <location>
        <begin position="581"/>
        <end position="599"/>
    </location>
</feature>
<keyword evidence="11" id="KW-0325">Glycoprotein</keyword>
<dbReference type="PIRSF" id="PIRSF037090">
    <property type="entry name" value="Iontro_Glu-like_rcpt_pln"/>
    <property type="match status" value="1"/>
</dbReference>
<dbReference type="InterPro" id="IPR028082">
    <property type="entry name" value="Peripla_BP_I"/>
</dbReference>
<sequence>MLISRLTFLTFLLLFRFTNGFNATAAKVDVGIILDLQTPLGKMYKACISMAIQDFYSKNSYKTMIVPHFRDSNSDIVSAASAAIDLLKNTQVIAIFGPQRSIQADFVIDIGDKVNVPIISPATSPSLSPQESPYFIRSSWCSASQAKAVAAIVNNFGWREVVLVYEDTNYGSGLLPFLAEDLLESNALVSNMTAISPSADNDAILEKLFELKKMQTRVFVVHMLPPVALRFFKMARRAGMMEEGYAWIIADALTSLLDSVDSETIEAMQGVVGVKAYSPKSSEVHNFTGRWRKRYRQENMEFERSELNVFGLWAYDSITALAESVESLRADASPRFKKPVGRGNLTDLEAIGTSNSGPKLAHLLRNFTSKGLSGDFKIKNGELQPSVFEIMNVIGNSANTVGFWRENLGISKRLSGDDGSDIKQRLGAVVWPGQTSEAPRGWEAAAANARKLRVGVPMKCRASQLVNVSIDEETGEVNATGFCIDVFEEAMRSLPYPVQFEYIPFQNAEQNSTYYNYDSLIQQVALKKVDAVVADVTMSATRAQQVDFTIPYIESGISTVVPIEESKESAWDFMEPLSGELWLTTGAFFVFTGFVVWVLEHRLNQEFRGPLHQQLGMIFWFAFSTLTFSQKEKVKSNLSRFVVIVWLFAVLVLTASYTANLTSLRTVKQLDATDFPDITMKGESVGFKEGSFVRAVLDATQPDKSKFKVLTSFEEYHEALSLGNRRGGVTAIVDNLPSIKLFLNQYCHKYTMSGSIHRNSGFGFPFQKNSPLAPDVSRAILEMKENRKMDQISRKWFGEGACGSSNATAADSKRLTVNNFKGLFLITGLSSFLALAIFLFIFLYKNRLVWSSDASLKHKLLQLAQIFDREKDDSLLRSAVVNEKMVAPEKSKAISCICCGEVKWSTIELVVTTP</sequence>
<feature type="transmembrane region" description="Helical" evidence="17">
    <location>
        <begin position="822"/>
        <end position="844"/>
    </location>
</feature>
<evidence type="ECO:0000256" key="8">
    <source>
        <dbReference type="ARBA" id="ARBA00023065"/>
    </source>
</evidence>
<dbReference type="Gene3D" id="3.40.50.2300">
    <property type="match status" value="2"/>
</dbReference>
<dbReference type="Proteomes" id="UP001567538">
    <property type="component" value="Unassembled WGS sequence"/>
</dbReference>
<keyword evidence="5 17" id="KW-0812">Transmembrane</keyword>
<evidence type="ECO:0000256" key="6">
    <source>
        <dbReference type="ARBA" id="ARBA00022729"/>
    </source>
</evidence>
<keyword evidence="13 15" id="KW-0407">Ion channel</keyword>
<dbReference type="FunFam" id="1.10.287.70:FF:000037">
    <property type="entry name" value="Glutamate receptor"/>
    <property type="match status" value="1"/>
</dbReference>
<dbReference type="FunFam" id="3.40.190.10:FF:000054">
    <property type="entry name" value="Glutamate receptor"/>
    <property type="match status" value="1"/>
</dbReference>
<dbReference type="FunFam" id="3.40.50.2300:FF:000188">
    <property type="entry name" value="Glutamate receptor"/>
    <property type="match status" value="1"/>
</dbReference>
<dbReference type="InterPro" id="IPR015683">
    <property type="entry name" value="Ionotropic_Glu_rcpt"/>
</dbReference>
<dbReference type="InterPro" id="IPR019594">
    <property type="entry name" value="Glu/Gly-bd"/>
</dbReference>
<evidence type="ECO:0000259" key="19">
    <source>
        <dbReference type="SMART" id="SM00079"/>
    </source>
</evidence>
<dbReference type="InterPro" id="IPR044440">
    <property type="entry name" value="GABAb_receptor_plant_PBP1"/>
</dbReference>
<evidence type="ECO:0000256" key="12">
    <source>
        <dbReference type="ARBA" id="ARBA00023286"/>
    </source>
</evidence>
<dbReference type="GO" id="GO:0016020">
    <property type="term" value="C:membrane"/>
    <property type="evidence" value="ECO:0007669"/>
    <property type="project" value="UniProtKB-SubCell"/>
</dbReference>
<dbReference type="PANTHER" id="PTHR34836:SF1">
    <property type="entry name" value="OS09G0428600 PROTEIN"/>
    <property type="match status" value="1"/>
</dbReference>
<proteinExistence type="inferred from homology"/>
<gene>
    <name evidence="20" type="ORF">AAHA92_19635</name>
</gene>
<keyword evidence="7 17" id="KW-1133">Transmembrane helix</keyword>
<dbReference type="CDD" id="cd13686">
    <property type="entry name" value="GluR_Plant"/>
    <property type="match status" value="1"/>
</dbReference>
<dbReference type="InterPro" id="IPR001828">
    <property type="entry name" value="ANF_lig-bd_rcpt"/>
</dbReference>
<dbReference type="Gene3D" id="3.40.190.10">
    <property type="entry name" value="Periplasmic binding protein-like II"/>
    <property type="match status" value="2"/>
</dbReference>
<name>A0ABD1H604_SALDI</name>
<feature type="disulfide bond" evidence="16">
    <location>
        <begin position="747"/>
        <end position="802"/>
    </location>
</feature>
<dbReference type="SMART" id="SM00079">
    <property type="entry name" value="PBPe"/>
    <property type="match status" value="1"/>
</dbReference>
<evidence type="ECO:0000256" key="14">
    <source>
        <dbReference type="ARBA" id="ARBA00049638"/>
    </source>
</evidence>
<keyword evidence="4 15" id="KW-0813">Transport</keyword>
<evidence type="ECO:0000256" key="15">
    <source>
        <dbReference type="PIRNR" id="PIRNR037090"/>
    </source>
</evidence>
<dbReference type="InterPro" id="IPR001320">
    <property type="entry name" value="Iontro_rcpt_C"/>
</dbReference>
<feature type="transmembrane region" description="Helical" evidence="17">
    <location>
        <begin position="611"/>
        <end position="629"/>
    </location>
</feature>
<evidence type="ECO:0000256" key="13">
    <source>
        <dbReference type="ARBA" id="ARBA00023303"/>
    </source>
</evidence>
<keyword evidence="12 15" id="KW-1071">Ligand-gated ion channel</keyword>
<accession>A0ABD1H604</accession>
<evidence type="ECO:0000256" key="7">
    <source>
        <dbReference type="ARBA" id="ARBA00022989"/>
    </source>
</evidence>
<feature type="transmembrane region" description="Helical" evidence="17">
    <location>
        <begin position="641"/>
        <end position="659"/>
    </location>
</feature>
<evidence type="ECO:0000256" key="17">
    <source>
        <dbReference type="SAM" id="Phobius"/>
    </source>
</evidence>
<comment type="function">
    <text evidence="14">Glutamate-gated receptor that probably acts as a non-selective cation channel. May be involved in light-signal transduction and calcium homeostasis via the regulation of calcium influx into cells.</text>
</comment>
<protein>
    <recommendedName>
        <fullName evidence="15">Glutamate receptor</fullName>
    </recommendedName>
</protein>
<evidence type="ECO:0000256" key="4">
    <source>
        <dbReference type="ARBA" id="ARBA00022448"/>
    </source>
</evidence>
<keyword evidence="16" id="KW-1015">Disulfide bond</keyword>
<feature type="signal peptide" evidence="18">
    <location>
        <begin position="1"/>
        <end position="20"/>
    </location>
</feature>
<keyword evidence="9 15" id="KW-0472">Membrane</keyword>
<dbReference type="Pfam" id="PF00060">
    <property type="entry name" value="Lig_chan"/>
    <property type="match status" value="1"/>
</dbReference>
<keyword evidence="10 15" id="KW-0675">Receptor</keyword>
<dbReference type="GO" id="GO:0034220">
    <property type="term" value="P:monoatomic ion transmembrane transport"/>
    <property type="evidence" value="ECO:0007669"/>
    <property type="project" value="UniProtKB-KW"/>
</dbReference>
<organism evidence="20 21">
    <name type="scientific">Salvia divinorum</name>
    <name type="common">Maria pastora</name>
    <name type="synonym">Diviner's sage</name>
    <dbReference type="NCBI Taxonomy" id="28513"/>
    <lineage>
        <taxon>Eukaryota</taxon>
        <taxon>Viridiplantae</taxon>
        <taxon>Streptophyta</taxon>
        <taxon>Embryophyta</taxon>
        <taxon>Tracheophyta</taxon>
        <taxon>Spermatophyta</taxon>
        <taxon>Magnoliopsida</taxon>
        <taxon>eudicotyledons</taxon>
        <taxon>Gunneridae</taxon>
        <taxon>Pentapetalae</taxon>
        <taxon>asterids</taxon>
        <taxon>lamiids</taxon>
        <taxon>Lamiales</taxon>
        <taxon>Lamiaceae</taxon>
        <taxon>Nepetoideae</taxon>
        <taxon>Mentheae</taxon>
        <taxon>Salviinae</taxon>
        <taxon>Salvia</taxon>
        <taxon>Salvia subgen. Calosphace</taxon>
    </lineage>
</organism>
<comment type="subunit">
    <text evidence="3">May form heteromers.</text>
</comment>
<dbReference type="AlphaFoldDB" id="A0ABD1H604"/>
<evidence type="ECO:0000256" key="3">
    <source>
        <dbReference type="ARBA" id="ARBA00011095"/>
    </source>
</evidence>
<evidence type="ECO:0000256" key="18">
    <source>
        <dbReference type="SAM" id="SignalP"/>
    </source>
</evidence>
<evidence type="ECO:0000256" key="10">
    <source>
        <dbReference type="ARBA" id="ARBA00023170"/>
    </source>
</evidence>
<dbReference type="SUPFAM" id="SSF53850">
    <property type="entry name" value="Periplasmic binding protein-like II"/>
    <property type="match status" value="1"/>
</dbReference>
<dbReference type="Pfam" id="PF10613">
    <property type="entry name" value="Lig_chan-Glu_bd"/>
    <property type="match status" value="1"/>
</dbReference>
<dbReference type="Pfam" id="PF01094">
    <property type="entry name" value="ANF_receptor"/>
    <property type="match status" value="1"/>
</dbReference>
<evidence type="ECO:0000256" key="9">
    <source>
        <dbReference type="ARBA" id="ARBA00023136"/>
    </source>
</evidence>
<feature type="domain" description="Ionotropic glutamate receptor C-terminal" evidence="19">
    <location>
        <begin position="451"/>
        <end position="799"/>
    </location>
</feature>
<evidence type="ECO:0000313" key="21">
    <source>
        <dbReference type="Proteomes" id="UP001567538"/>
    </source>
</evidence>
<evidence type="ECO:0000256" key="5">
    <source>
        <dbReference type="ARBA" id="ARBA00022692"/>
    </source>
</evidence>
<evidence type="ECO:0000313" key="20">
    <source>
        <dbReference type="EMBL" id="KAL1551842.1"/>
    </source>
</evidence>
<keyword evidence="21" id="KW-1185">Reference proteome</keyword>
<comment type="subcellular location">
    <subcellularLocation>
        <location evidence="1">Membrane</location>
        <topology evidence="1">Multi-pass membrane protein</topology>
    </subcellularLocation>
</comment>
<dbReference type="CDD" id="cd19990">
    <property type="entry name" value="PBP1_GABAb_receptor_plant"/>
    <property type="match status" value="1"/>
</dbReference>
<reference evidence="20 21" key="1">
    <citation type="submission" date="2024-06" db="EMBL/GenBank/DDBJ databases">
        <title>A chromosome level genome sequence of Diviner's sage (Salvia divinorum).</title>
        <authorList>
            <person name="Ford S.A."/>
            <person name="Ro D.-K."/>
            <person name="Ness R.W."/>
            <person name="Phillips M.A."/>
        </authorList>
    </citation>
    <scope>NUCLEOTIDE SEQUENCE [LARGE SCALE GENOMIC DNA]</scope>
    <source>
        <strain evidence="20">SAF-2024a</strain>
        <tissue evidence="20">Leaf</tissue>
    </source>
</reference>
<keyword evidence="8 15" id="KW-0406">Ion transport</keyword>
<dbReference type="SUPFAM" id="SSF53822">
    <property type="entry name" value="Periplasmic binding protein-like I"/>
    <property type="match status" value="1"/>
</dbReference>
<evidence type="ECO:0000256" key="1">
    <source>
        <dbReference type="ARBA" id="ARBA00004141"/>
    </source>
</evidence>
<evidence type="ECO:0000256" key="2">
    <source>
        <dbReference type="ARBA" id="ARBA00008685"/>
    </source>
</evidence>
<dbReference type="InterPro" id="IPR017103">
    <property type="entry name" value="Iontropic_Glu_rcpt_pln"/>
</dbReference>
<comment type="function">
    <text evidence="15">Glutamate-gated receptor that probably acts as non-selective cation channel.</text>
</comment>
<evidence type="ECO:0000256" key="11">
    <source>
        <dbReference type="ARBA" id="ARBA00023180"/>
    </source>
</evidence>
<keyword evidence="6 18" id="KW-0732">Signal</keyword>